<reference evidence="1 2" key="1">
    <citation type="journal article" date="2019" name="Genome Biol. Evol.">
        <title>Insights into the evolution of the New World diploid cottons (Gossypium, subgenus Houzingenia) based on genome sequencing.</title>
        <authorList>
            <person name="Grover C.E."/>
            <person name="Arick M.A. 2nd"/>
            <person name="Thrash A."/>
            <person name="Conover J.L."/>
            <person name="Sanders W.S."/>
            <person name="Peterson D.G."/>
            <person name="Frelichowski J.E."/>
            <person name="Scheffler J.A."/>
            <person name="Scheffler B.E."/>
            <person name="Wendel J.F."/>
        </authorList>
    </citation>
    <scope>NUCLEOTIDE SEQUENCE [LARGE SCALE GENOMIC DNA]</scope>
    <source>
        <strain evidence="1">4</strain>
        <tissue evidence="1">Leaf</tissue>
    </source>
</reference>
<evidence type="ECO:0000313" key="2">
    <source>
        <dbReference type="Proteomes" id="UP000593574"/>
    </source>
</evidence>
<gene>
    <name evidence="1" type="ORF">Golax_018214</name>
</gene>
<protein>
    <submittedName>
        <fullName evidence="1">Uncharacterized protein</fullName>
    </submittedName>
</protein>
<dbReference type="Proteomes" id="UP000593574">
    <property type="component" value="Unassembled WGS sequence"/>
</dbReference>
<proteinExistence type="predicted"/>
<keyword evidence="2" id="KW-1185">Reference proteome</keyword>
<dbReference type="AlphaFoldDB" id="A0A7J8Z3Y2"/>
<sequence>MGRASGNAIRHRLPYINFSSEVNSDGVDVVEIHQYSDLPIIPSSNPSELNLHNHFLHLILTWILRPISEHVILRAIDYWWFDCFQTNRHLDVALIMFSNITKVLGKELTTFVTLPFGTYPSYIFKRLKLPTQVDPPLSIRQPLGVGLLGHLLYKKDICLGVW</sequence>
<evidence type="ECO:0000313" key="1">
    <source>
        <dbReference type="EMBL" id="MBA0706074.1"/>
    </source>
</evidence>
<name>A0A7J8Z3Y2_9ROSI</name>
<dbReference type="EMBL" id="JABEZV010000002">
    <property type="protein sequence ID" value="MBA0706074.1"/>
    <property type="molecule type" value="Genomic_DNA"/>
</dbReference>
<accession>A0A7J8Z3Y2</accession>
<organism evidence="1 2">
    <name type="scientific">Gossypium laxum</name>
    <dbReference type="NCBI Taxonomy" id="34288"/>
    <lineage>
        <taxon>Eukaryota</taxon>
        <taxon>Viridiplantae</taxon>
        <taxon>Streptophyta</taxon>
        <taxon>Embryophyta</taxon>
        <taxon>Tracheophyta</taxon>
        <taxon>Spermatophyta</taxon>
        <taxon>Magnoliopsida</taxon>
        <taxon>eudicotyledons</taxon>
        <taxon>Gunneridae</taxon>
        <taxon>Pentapetalae</taxon>
        <taxon>rosids</taxon>
        <taxon>malvids</taxon>
        <taxon>Malvales</taxon>
        <taxon>Malvaceae</taxon>
        <taxon>Malvoideae</taxon>
        <taxon>Gossypium</taxon>
    </lineage>
</organism>
<comment type="caution">
    <text evidence="1">The sequence shown here is derived from an EMBL/GenBank/DDBJ whole genome shotgun (WGS) entry which is preliminary data.</text>
</comment>